<proteinExistence type="predicted"/>
<protein>
    <submittedName>
        <fullName evidence="1">Uncharacterized protein</fullName>
    </submittedName>
</protein>
<reference evidence="1" key="1">
    <citation type="journal article" date="2020" name="Cell">
        <title>Large-Scale Comparative Analyses of Tick Genomes Elucidate Their Genetic Diversity and Vector Capacities.</title>
        <authorList>
            <consortium name="Tick Genome and Microbiome Consortium (TIGMIC)"/>
            <person name="Jia N."/>
            <person name="Wang J."/>
            <person name="Shi W."/>
            <person name="Du L."/>
            <person name="Sun Y."/>
            <person name="Zhan W."/>
            <person name="Jiang J.F."/>
            <person name="Wang Q."/>
            <person name="Zhang B."/>
            <person name="Ji P."/>
            <person name="Bell-Sakyi L."/>
            <person name="Cui X.M."/>
            <person name="Yuan T.T."/>
            <person name="Jiang B.G."/>
            <person name="Yang W.F."/>
            <person name="Lam T.T."/>
            <person name="Chang Q.C."/>
            <person name="Ding S.J."/>
            <person name="Wang X.J."/>
            <person name="Zhu J.G."/>
            <person name="Ruan X.D."/>
            <person name="Zhao L."/>
            <person name="Wei J.T."/>
            <person name="Ye R.Z."/>
            <person name="Que T.C."/>
            <person name="Du C.H."/>
            <person name="Zhou Y.H."/>
            <person name="Cheng J.X."/>
            <person name="Dai P.F."/>
            <person name="Guo W.B."/>
            <person name="Han X.H."/>
            <person name="Huang E.J."/>
            <person name="Li L.F."/>
            <person name="Wei W."/>
            <person name="Gao Y.C."/>
            <person name="Liu J.Z."/>
            <person name="Shao H.Z."/>
            <person name="Wang X."/>
            <person name="Wang C.C."/>
            <person name="Yang T.C."/>
            <person name="Huo Q.B."/>
            <person name="Li W."/>
            <person name="Chen H.Y."/>
            <person name="Chen S.E."/>
            <person name="Zhou L.G."/>
            <person name="Ni X.B."/>
            <person name="Tian J.H."/>
            <person name="Sheng Y."/>
            <person name="Liu T."/>
            <person name="Pan Y.S."/>
            <person name="Xia L.Y."/>
            <person name="Li J."/>
            <person name="Zhao F."/>
            <person name="Cao W.C."/>
        </authorList>
    </citation>
    <scope>NUCLEOTIDE SEQUENCE</scope>
    <source>
        <strain evidence="1">Rsan-2018</strain>
    </source>
</reference>
<keyword evidence="2" id="KW-1185">Reference proteome</keyword>
<comment type="caution">
    <text evidence="1">The sequence shown here is derived from an EMBL/GenBank/DDBJ whole genome shotgun (WGS) entry which is preliminary data.</text>
</comment>
<reference evidence="1" key="2">
    <citation type="submission" date="2021-09" db="EMBL/GenBank/DDBJ databases">
        <authorList>
            <person name="Jia N."/>
            <person name="Wang J."/>
            <person name="Shi W."/>
            <person name="Du L."/>
            <person name="Sun Y."/>
            <person name="Zhan W."/>
            <person name="Jiang J."/>
            <person name="Wang Q."/>
            <person name="Zhang B."/>
            <person name="Ji P."/>
            <person name="Sakyi L.B."/>
            <person name="Cui X."/>
            <person name="Yuan T."/>
            <person name="Jiang B."/>
            <person name="Yang W."/>
            <person name="Lam T.T.-Y."/>
            <person name="Chang Q."/>
            <person name="Ding S."/>
            <person name="Wang X."/>
            <person name="Zhu J."/>
            <person name="Ruan X."/>
            <person name="Zhao L."/>
            <person name="Wei J."/>
            <person name="Que T."/>
            <person name="Du C."/>
            <person name="Cheng J."/>
            <person name="Dai P."/>
            <person name="Han X."/>
            <person name="Huang E."/>
            <person name="Gao Y."/>
            <person name="Liu J."/>
            <person name="Shao H."/>
            <person name="Ye R."/>
            <person name="Li L."/>
            <person name="Wei W."/>
            <person name="Wang X."/>
            <person name="Wang C."/>
            <person name="Huo Q."/>
            <person name="Li W."/>
            <person name="Guo W."/>
            <person name="Chen H."/>
            <person name="Chen S."/>
            <person name="Zhou L."/>
            <person name="Zhou L."/>
            <person name="Ni X."/>
            <person name="Tian J."/>
            <person name="Zhou Y."/>
            <person name="Sheng Y."/>
            <person name="Liu T."/>
            <person name="Pan Y."/>
            <person name="Xia L."/>
            <person name="Li J."/>
            <person name="Zhao F."/>
            <person name="Cao W."/>
        </authorList>
    </citation>
    <scope>NUCLEOTIDE SEQUENCE</scope>
    <source>
        <strain evidence="1">Rsan-2018</strain>
        <tissue evidence="1">Larvae</tissue>
    </source>
</reference>
<sequence length="214" mass="24315">MEHESVLRANLTDESAINKWLEAYSIHTNTSWIVQKVVKEGERMVFHKVWRCQYHSRNKKTDRRNAGCMASLDIKIKKLARGTKQNDAFLRKEVPLVAVIRIDSRHTHSTQSADALRLLRPTTSTRETFLHYVDDGMTPTEARRLHESKLCLEDNGPQLLASGAMNPQQRTVYYWHSVWRAVSFGGGNIDPLTKLEEKAASVYAAQGTTGLHDG</sequence>
<evidence type="ECO:0000313" key="2">
    <source>
        <dbReference type="Proteomes" id="UP000821837"/>
    </source>
</evidence>
<dbReference type="VEuPathDB" id="VectorBase:RSAN_054165"/>
<dbReference type="PANTHER" id="PTHR35385">
    <property type="entry name" value="PROTEIN B, PUTATIVE-RELATED-RELATED"/>
    <property type="match status" value="1"/>
</dbReference>
<dbReference type="EMBL" id="JABSTV010001248">
    <property type="protein sequence ID" value="KAH7969419.1"/>
    <property type="molecule type" value="Genomic_DNA"/>
</dbReference>
<dbReference type="PANTHER" id="PTHR35385:SF2">
    <property type="entry name" value="PROTEIN B, PUTATIVE-RELATED"/>
    <property type="match status" value="1"/>
</dbReference>
<organism evidence="1 2">
    <name type="scientific">Rhipicephalus sanguineus</name>
    <name type="common">Brown dog tick</name>
    <name type="synonym">Ixodes sanguineus</name>
    <dbReference type="NCBI Taxonomy" id="34632"/>
    <lineage>
        <taxon>Eukaryota</taxon>
        <taxon>Metazoa</taxon>
        <taxon>Ecdysozoa</taxon>
        <taxon>Arthropoda</taxon>
        <taxon>Chelicerata</taxon>
        <taxon>Arachnida</taxon>
        <taxon>Acari</taxon>
        <taxon>Parasitiformes</taxon>
        <taxon>Ixodida</taxon>
        <taxon>Ixodoidea</taxon>
        <taxon>Ixodidae</taxon>
        <taxon>Rhipicephalinae</taxon>
        <taxon>Rhipicephalus</taxon>
        <taxon>Rhipicephalus</taxon>
    </lineage>
</organism>
<gene>
    <name evidence="1" type="ORF">HPB52_017830</name>
</gene>
<name>A0A9D4T451_RHISA</name>
<accession>A0A9D4T451</accession>
<dbReference type="Proteomes" id="UP000821837">
    <property type="component" value="Unassembled WGS sequence"/>
</dbReference>
<dbReference type="AlphaFoldDB" id="A0A9D4T451"/>
<evidence type="ECO:0000313" key="1">
    <source>
        <dbReference type="EMBL" id="KAH7969419.1"/>
    </source>
</evidence>